<dbReference type="NCBIfam" id="NF001124">
    <property type="entry name" value="PRK00139.1-2"/>
    <property type="match status" value="1"/>
</dbReference>
<evidence type="ECO:0000256" key="2">
    <source>
        <dbReference type="ARBA" id="ARBA00022618"/>
    </source>
</evidence>
<keyword evidence="5 7" id="KW-0131">Cell cycle</keyword>
<protein>
    <recommendedName>
        <fullName evidence="7">UDP-N-acetylmuramoyl-L-alanyl-D-glutamate--2,6-diaminopimelate ligase</fullName>
        <ecNumber evidence="7">6.3.2.13</ecNumber>
    </recommendedName>
    <alternativeName>
        <fullName evidence="7">Meso-A2pm-adding enzyme</fullName>
    </alternativeName>
    <alternativeName>
        <fullName evidence="7">Meso-diaminopimelate-adding enzyme</fullName>
    </alternativeName>
    <alternativeName>
        <fullName evidence="7">UDP-MurNAc-L-Ala-D-Glu:meso-diaminopimelate ligase</fullName>
    </alternativeName>
    <alternativeName>
        <fullName evidence="7">UDP-MurNAc-tripeptide synthetase</fullName>
    </alternativeName>
    <alternativeName>
        <fullName evidence="7">UDP-N-acetylmuramyl-tripeptide synthetase</fullName>
    </alternativeName>
</protein>
<dbReference type="GO" id="GO:0008765">
    <property type="term" value="F:UDP-N-acetylmuramoylalanyl-D-glutamate-2,6-diaminopimelate ligase activity"/>
    <property type="evidence" value="ECO:0007669"/>
    <property type="project" value="UniProtKB-UniRule"/>
</dbReference>
<dbReference type="EC" id="6.3.2.13" evidence="7"/>
<keyword evidence="7" id="KW-0963">Cytoplasm</keyword>
<dbReference type="SUPFAM" id="SSF53244">
    <property type="entry name" value="MurD-like peptide ligases, peptide-binding domain"/>
    <property type="match status" value="1"/>
</dbReference>
<dbReference type="GO" id="GO:0005524">
    <property type="term" value="F:ATP binding"/>
    <property type="evidence" value="ECO:0007669"/>
    <property type="project" value="UniProtKB-UniRule"/>
</dbReference>
<evidence type="ECO:0000256" key="4">
    <source>
        <dbReference type="ARBA" id="ARBA00022984"/>
    </source>
</evidence>
<dbReference type="Gene3D" id="3.40.1390.10">
    <property type="entry name" value="MurE/MurF, N-terminal domain"/>
    <property type="match status" value="1"/>
</dbReference>
<dbReference type="HAMAP" id="MF_00208">
    <property type="entry name" value="MurE"/>
    <property type="match status" value="1"/>
</dbReference>
<evidence type="ECO:0000256" key="7">
    <source>
        <dbReference type="HAMAP-Rule" id="MF_00208"/>
    </source>
</evidence>
<dbReference type="PANTHER" id="PTHR23135">
    <property type="entry name" value="MUR LIGASE FAMILY MEMBER"/>
    <property type="match status" value="1"/>
</dbReference>
<name>A0A0W0SLQ7_9GAMM</name>
<dbReference type="PANTHER" id="PTHR23135:SF4">
    <property type="entry name" value="UDP-N-ACETYLMURAMOYL-L-ALANYL-D-GLUTAMATE--2,6-DIAMINOPIMELATE LIGASE MURE HOMOLOG, CHLOROPLASTIC"/>
    <property type="match status" value="1"/>
</dbReference>
<keyword evidence="13" id="KW-1185">Reference proteome</keyword>
<comment type="function">
    <text evidence="7">Catalyzes the addition of meso-diaminopimelic acid to the nucleotide precursor UDP-N-acetylmuramoyl-L-alanyl-D-glutamate (UMAG) in the biosynthesis of bacterial cell-wall peptidoglycan.</text>
</comment>
<evidence type="ECO:0000256" key="8">
    <source>
        <dbReference type="RuleBase" id="RU004135"/>
    </source>
</evidence>
<keyword evidence="6 7" id="KW-0961">Cell wall biogenesis/degradation</keyword>
<dbReference type="EMBL" id="LNXV01000011">
    <property type="protein sequence ID" value="KTC84169.1"/>
    <property type="molecule type" value="Genomic_DNA"/>
</dbReference>
<dbReference type="InterPro" id="IPR005761">
    <property type="entry name" value="UDP-N-AcMur-Glu-dNH2Pim_ligase"/>
</dbReference>
<proteinExistence type="inferred from homology"/>
<feature type="binding site" evidence="7">
    <location>
        <position position="381"/>
    </location>
    <ligand>
        <name>meso-2,6-diaminopimelate</name>
        <dbReference type="ChEBI" id="CHEBI:57791"/>
    </ligand>
</feature>
<dbReference type="OrthoDB" id="9800958at2"/>
<dbReference type="InterPro" id="IPR036565">
    <property type="entry name" value="Mur-like_cat_sf"/>
</dbReference>
<feature type="binding site" evidence="7">
    <location>
        <position position="187"/>
    </location>
    <ligand>
        <name>UDP-N-acetyl-alpha-D-muramoyl-L-alanyl-D-glutamate</name>
        <dbReference type="ChEBI" id="CHEBI:83900"/>
    </ligand>
</feature>
<feature type="binding site" evidence="7">
    <location>
        <position position="153"/>
    </location>
    <ligand>
        <name>UDP-N-acetyl-alpha-D-muramoyl-L-alanyl-D-glutamate</name>
        <dbReference type="ChEBI" id="CHEBI:83900"/>
    </ligand>
</feature>
<feature type="binding site" evidence="7">
    <location>
        <position position="456"/>
    </location>
    <ligand>
        <name>meso-2,6-diaminopimelate</name>
        <dbReference type="ChEBI" id="CHEBI:57791"/>
    </ligand>
</feature>
<feature type="binding site" evidence="7">
    <location>
        <begin position="405"/>
        <end position="408"/>
    </location>
    <ligand>
        <name>meso-2,6-diaminopimelate</name>
        <dbReference type="ChEBI" id="CHEBI:57791"/>
    </ligand>
</feature>
<feature type="modified residue" description="N6-carboxylysine" evidence="7">
    <location>
        <position position="221"/>
    </location>
</feature>
<feature type="domain" description="Mur ligase C-terminal" evidence="10">
    <location>
        <begin position="334"/>
        <end position="458"/>
    </location>
</feature>
<dbReference type="UniPathway" id="UPA00219"/>
<feature type="domain" description="Mur ligase central" evidence="11">
    <location>
        <begin position="110"/>
        <end position="309"/>
    </location>
</feature>
<dbReference type="GO" id="GO:0009252">
    <property type="term" value="P:peptidoglycan biosynthetic process"/>
    <property type="evidence" value="ECO:0007669"/>
    <property type="project" value="UniProtKB-UniRule"/>
</dbReference>
<organism evidence="12 13">
    <name type="scientific">Legionella brunensis</name>
    <dbReference type="NCBI Taxonomy" id="29422"/>
    <lineage>
        <taxon>Bacteria</taxon>
        <taxon>Pseudomonadati</taxon>
        <taxon>Pseudomonadota</taxon>
        <taxon>Gammaproteobacteria</taxon>
        <taxon>Legionellales</taxon>
        <taxon>Legionellaceae</taxon>
        <taxon>Legionella</taxon>
    </lineage>
</organism>
<dbReference type="InterPro" id="IPR000713">
    <property type="entry name" value="Mur_ligase_N"/>
</dbReference>
<keyword evidence="4 7" id="KW-0573">Peptidoglycan synthesis</keyword>
<evidence type="ECO:0000256" key="1">
    <source>
        <dbReference type="ARBA" id="ARBA00005898"/>
    </source>
</evidence>
<evidence type="ECO:0000259" key="9">
    <source>
        <dbReference type="Pfam" id="PF01225"/>
    </source>
</evidence>
<comment type="caution">
    <text evidence="7">Lacks conserved residue(s) required for the propagation of feature annotation.</text>
</comment>
<dbReference type="Proteomes" id="UP000054742">
    <property type="component" value="Unassembled WGS sequence"/>
</dbReference>
<feature type="short sequence motif" description="Meso-diaminopimelate recognition motif" evidence="7">
    <location>
        <begin position="405"/>
        <end position="408"/>
    </location>
</feature>
<dbReference type="NCBIfam" id="TIGR01085">
    <property type="entry name" value="murE"/>
    <property type="match status" value="1"/>
</dbReference>
<sequence>MKLAELMRPWIDVVLPDCEILGLHNDSRQIKHNFIFFAYPGAQTDGRLFIPQAVTAGASVIIYEPTNWPNNCQLPQNIICVPFPGVAKKLGEIANRFYRYPTKKLAVTGVTGTNGKTTIAYQLAQAHSLMGVESAYIGTLGQGRVPELELLGNTTPDALCLQHLLAEYQQSSVKQLCMEVSSHALCQQRVDGIDFQQAIFTNLSHEHLDYHLTMEAYAKAKTLLFARPTLKWAIINQDDKYHQLMKAAITEASCQTLSYGIKEGADVRAFDWSVGLTGTSFAVTSPWGEEQLKINALGFFNIYNALAVFSSLLVSGYPIAKVVSVMAKLQAAPGRMEVVAHEPYMIVDYAHTPDALENVLATLSKVKKGRILVVFGCGGDRDKTKRPLMGKIASQYGDIAIITSDNPRNEDPMTIIEEVEAGITTSANVLKIADREQAIAKALSLATKDDIILVAGKGHEDYQQIGNVRHPFSDQAVIKRLTSKLPV</sequence>
<dbReference type="SUPFAM" id="SSF53623">
    <property type="entry name" value="MurD-like peptide ligases, catalytic domain"/>
    <property type="match status" value="1"/>
</dbReference>
<dbReference type="STRING" id="29422.Lbru_1530"/>
<dbReference type="InterPro" id="IPR004101">
    <property type="entry name" value="Mur_ligase_C"/>
</dbReference>
<evidence type="ECO:0000259" key="10">
    <source>
        <dbReference type="Pfam" id="PF02875"/>
    </source>
</evidence>
<keyword evidence="3 7" id="KW-0133">Cell shape</keyword>
<feature type="binding site" evidence="7">
    <location>
        <position position="460"/>
    </location>
    <ligand>
        <name>meso-2,6-diaminopimelate</name>
        <dbReference type="ChEBI" id="CHEBI:57791"/>
    </ligand>
</feature>
<comment type="similarity">
    <text evidence="1 7">Belongs to the MurCDEF family. MurE subfamily.</text>
</comment>
<accession>A0A0W0SLQ7</accession>
<dbReference type="SUPFAM" id="SSF63418">
    <property type="entry name" value="MurE/MurF N-terminal domain"/>
    <property type="match status" value="1"/>
</dbReference>
<keyword evidence="7" id="KW-0067">ATP-binding</keyword>
<keyword evidence="7 12" id="KW-0436">Ligase</keyword>
<feature type="binding site" evidence="7">
    <location>
        <position position="27"/>
    </location>
    <ligand>
        <name>UDP-N-acetyl-alpha-D-muramoyl-L-alanyl-D-glutamate</name>
        <dbReference type="ChEBI" id="CHEBI:83900"/>
    </ligand>
</feature>
<evidence type="ECO:0000256" key="6">
    <source>
        <dbReference type="ARBA" id="ARBA00023316"/>
    </source>
</evidence>
<dbReference type="Gene3D" id="3.90.190.20">
    <property type="entry name" value="Mur ligase, C-terminal domain"/>
    <property type="match status" value="1"/>
</dbReference>
<feature type="binding site" evidence="7">
    <location>
        <position position="189"/>
    </location>
    <ligand>
        <name>UDP-N-acetyl-alpha-D-muramoyl-L-alanyl-D-glutamate</name>
        <dbReference type="ChEBI" id="CHEBI:83900"/>
    </ligand>
</feature>
<comment type="caution">
    <text evidence="12">The sequence shown here is derived from an EMBL/GenBank/DDBJ whole genome shotgun (WGS) entry which is preliminary data.</text>
</comment>
<dbReference type="Pfam" id="PF01225">
    <property type="entry name" value="Mur_ligase"/>
    <property type="match status" value="1"/>
</dbReference>
<evidence type="ECO:0000256" key="3">
    <source>
        <dbReference type="ARBA" id="ARBA00022960"/>
    </source>
</evidence>
<dbReference type="NCBIfam" id="NF001126">
    <property type="entry name" value="PRK00139.1-4"/>
    <property type="match status" value="1"/>
</dbReference>
<reference evidence="12 13" key="1">
    <citation type="submission" date="2015-11" db="EMBL/GenBank/DDBJ databases">
        <title>Genomic analysis of 38 Legionella species identifies large and diverse effector repertoires.</title>
        <authorList>
            <person name="Burstein D."/>
            <person name="Amaro F."/>
            <person name="Zusman T."/>
            <person name="Lifshitz Z."/>
            <person name="Cohen O."/>
            <person name="Gilbert J.A."/>
            <person name="Pupko T."/>
            <person name="Shuman H.A."/>
            <person name="Segal G."/>
        </authorList>
    </citation>
    <scope>NUCLEOTIDE SEQUENCE [LARGE SCALE GENOMIC DNA]</scope>
    <source>
        <strain evidence="12 13">ATCC 43878</strain>
    </source>
</reference>
<evidence type="ECO:0000313" key="12">
    <source>
        <dbReference type="EMBL" id="KTC84169.1"/>
    </source>
</evidence>
<dbReference type="GO" id="GO:0051301">
    <property type="term" value="P:cell division"/>
    <property type="evidence" value="ECO:0007669"/>
    <property type="project" value="UniProtKB-KW"/>
</dbReference>
<keyword evidence="7" id="KW-0460">Magnesium</keyword>
<dbReference type="Pfam" id="PF02875">
    <property type="entry name" value="Mur_ligase_C"/>
    <property type="match status" value="1"/>
</dbReference>
<dbReference type="InterPro" id="IPR035911">
    <property type="entry name" value="MurE/MurF_N"/>
</dbReference>
<comment type="cofactor">
    <cofactor evidence="7">
        <name>Mg(2+)</name>
        <dbReference type="ChEBI" id="CHEBI:18420"/>
    </cofactor>
</comment>
<evidence type="ECO:0000313" key="13">
    <source>
        <dbReference type="Proteomes" id="UP000054742"/>
    </source>
</evidence>
<feature type="binding site" evidence="7">
    <location>
        <begin position="154"/>
        <end position="155"/>
    </location>
    <ligand>
        <name>UDP-N-acetyl-alpha-D-muramoyl-L-alanyl-D-glutamate</name>
        <dbReference type="ChEBI" id="CHEBI:83900"/>
    </ligand>
</feature>
<dbReference type="GO" id="GO:0000287">
    <property type="term" value="F:magnesium ion binding"/>
    <property type="evidence" value="ECO:0007669"/>
    <property type="project" value="UniProtKB-UniRule"/>
</dbReference>
<comment type="catalytic activity">
    <reaction evidence="7">
        <text>UDP-N-acetyl-alpha-D-muramoyl-L-alanyl-D-glutamate + meso-2,6-diaminopimelate + ATP = UDP-N-acetyl-alpha-D-muramoyl-L-alanyl-gamma-D-glutamyl-meso-2,6-diaminopimelate + ADP + phosphate + H(+)</text>
        <dbReference type="Rhea" id="RHEA:23676"/>
        <dbReference type="ChEBI" id="CHEBI:15378"/>
        <dbReference type="ChEBI" id="CHEBI:30616"/>
        <dbReference type="ChEBI" id="CHEBI:43474"/>
        <dbReference type="ChEBI" id="CHEBI:57791"/>
        <dbReference type="ChEBI" id="CHEBI:83900"/>
        <dbReference type="ChEBI" id="CHEBI:83905"/>
        <dbReference type="ChEBI" id="CHEBI:456216"/>
        <dbReference type="EC" id="6.3.2.13"/>
    </reaction>
</comment>
<keyword evidence="7" id="KW-0547">Nucleotide-binding</keyword>
<gene>
    <name evidence="7 12" type="primary">murE</name>
    <name evidence="12" type="ORF">Lbru_1530</name>
</gene>
<dbReference type="RefSeq" id="WP_058441597.1">
    <property type="nucleotide sequence ID" value="NZ_CAAAHU010000003.1"/>
</dbReference>
<dbReference type="AlphaFoldDB" id="A0A0W0SLQ7"/>
<comment type="PTM">
    <text evidence="7">Carboxylation is probably crucial for Mg(2+) binding and, consequently, for the gamma-phosphate positioning of ATP.</text>
</comment>
<dbReference type="Pfam" id="PF08245">
    <property type="entry name" value="Mur_ligase_M"/>
    <property type="match status" value="1"/>
</dbReference>
<keyword evidence="2 7" id="KW-0132">Cell division</keyword>
<dbReference type="GO" id="GO:0071555">
    <property type="term" value="P:cell wall organization"/>
    <property type="evidence" value="ECO:0007669"/>
    <property type="project" value="UniProtKB-KW"/>
</dbReference>
<dbReference type="GO" id="GO:0005737">
    <property type="term" value="C:cytoplasm"/>
    <property type="evidence" value="ECO:0007669"/>
    <property type="project" value="UniProtKB-SubCell"/>
</dbReference>
<evidence type="ECO:0000256" key="5">
    <source>
        <dbReference type="ARBA" id="ARBA00023306"/>
    </source>
</evidence>
<feature type="domain" description="Mur ligase N-terminal catalytic" evidence="9">
    <location>
        <begin position="21"/>
        <end position="98"/>
    </location>
</feature>
<dbReference type="Gene3D" id="3.40.1190.10">
    <property type="entry name" value="Mur-like, catalytic domain"/>
    <property type="match status" value="1"/>
</dbReference>
<comment type="subcellular location">
    <subcellularLocation>
        <location evidence="7 8">Cytoplasm</location>
    </subcellularLocation>
</comment>
<evidence type="ECO:0000259" key="11">
    <source>
        <dbReference type="Pfam" id="PF08245"/>
    </source>
</evidence>
<feature type="binding site" evidence="7">
    <location>
        <position position="181"/>
    </location>
    <ligand>
        <name>UDP-N-acetyl-alpha-D-muramoyl-L-alanyl-D-glutamate</name>
        <dbReference type="ChEBI" id="CHEBI:83900"/>
    </ligand>
</feature>
<feature type="binding site" evidence="7">
    <location>
        <begin position="112"/>
        <end position="118"/>
    </location>
    <ligand>
        <name>ATP</name>
        <dbReference type="ChEBI" id="CHEBI:30616"/>
    </ligand>
</feature>
<comment type="pathway">
    <text evidence="7 8">Cell wall biogenesis; peptidoglycan biosynthesis.</text>
</comment>
<dbReference type="InterPro" id="IPR013221">
    <property type="entry name" value="Mur_ligase_cen"/>
</dbReference>
<dbReference type="InterPro" id="IPR036615">
    <property type="entry name" value="Mur_ligase_C_dom_sf"/>
</dbReference>
<dbReference type="GO" id="GO:0008360">
    <property type="term" value="P:regulation of cell shape"/>
    <property type="evidence" value="ECO:0007669"/>
    <property type="project" value="UniProtKB-KW"/>
</dbReference>
<dbReference type="PATRIC" id="fig|29422.6.peg.1618"/>